<dbReference type="VEuPathDB" id="FungiDB:SDRG_03785"/>
<dbReference type="Pfam" id="PF00520">
    <property type="entry name" value="Ion_trans"/>
    <property type="match status" value="1"/>
</dbReference>
<dbReference type="STRING" id="1156394.T0S7T0"/>
<keyword evidence="3" id="KW-0677">Repeat</keyword>
<evidence type="ECO:0000256" key="7">
    <source>
        <dbReference type="SAM" id="Phobius"/>
    </source>
</evidence>
<feature type="transmembrane region" description="Helical" evidence="7">
    <location>
        <begin position="312"/>
        <end position="339"/>
    </location>
</feature>
<sequence>MDAPPAAASLMRPPPPPPNARAAGIRPAPVMTKAKSIRGLRGESKMLSDCIRDTNQLDDILTKTVTKSLLFRLLHDDTSSNMSWFHREAIQAEKKKLLQHPVMRVIVLLKWRTFGFRMYCEHLFMYWLLLFTMILSLSMGLGVVPESTYHELLIGWLTTCSFLIIVAFATRFVAWETKLICACAAIAVLGCTMGVLQYAYEPLRKRLSWEMFGRINNLLVGLSALYFCAIELRELAADVDNEDLRKEMGLLKWHGVHIPRHMCFAVWDVLRGHKPTPYLESYWNRIQLPTFFFVLVYVFCEFTAPFSDSMRVYAGIPAVLLLWIMGLQYLEVFGSIAYLLPMMRRMIADGYSFLVFYWSIQCGYTCAYYLLFKSQGENDAFAPYNSLPESFITAYLVTFTQINLEPFQALTSPAAYVLGYTLLLTHATIVIVMLLNALIAIMNKTMGAYVEEAKLEATVTFSECVLRMEKAKTFGTKPQDYVAVVGKRHIFFYNALEETLRQLRHEKNKDKVVLDAIKAYNSAVHSFQPFV</sequence>
<dbReference type="GO" id="GO:0005216">
    <property type="term" value="F:monoatomic ion channel activity"/>
    <property type="evidence" value="ECO:0007669"/>
    <property type="project" value="InterPro"/>
</dbReference>
<evidence type="ECO:0000256" key="3">
    <source>
        <dbReference type="ARBA" id="ARBA00022737"/>
    </source>
</evidence>
<evidence type="ECO:0000313" key="9">
    <source>
        <dbReference type="EMBL" id="EQC38827.1"/>
    </source>
</evidence>
<evidence type="ECO:0000313" key="10">
    <source>
        <dbReference type="Proteomes" id="UP000030762"/>
    </source>
</evidence>
<proteinExistence type="predicted"/>
<evidence type="ECO:0000256" key="2">
    <source>
        <dbReference type="ARBA" id="ARBA00022692"/>
    </source>
</evidence>
<evidence type="ECO:0000256" key="4">
    <source>
        <dbReference type="ARBA" id="ARBA00022989"/>
    </source>
</evidence>
<dbReference type="PANTHER" id="PTHR10582">
    <property type="entry name" value="TRANSIENT RECEPTOR POTENTIAL ION CHANNEL PROTEIN"/>
    <property type="match status" value="1"/>
</dbReference>
<dbReference type="RefSeq" id="XP_008607651.1">
    <property type="nucleotide sequence ID" value="XM_008609429.1"/>
</dbReference>
<organism evidence="9 10">
    <name type="scientific">Saprolegnia diclina (strain VS20)</name>
    <dbReference type="NCBI Taxonomy" id="1156394"/>
    <lineage>
        <taxon>Eukaryota</taxon>
        <taxon>Sar</taxon>
        <taxon>Stramenopiles</taxon>
        <taxon>Oomycota</taxon>
        <taxon>Saprolegniomycetes</taxon>
        <taxon>Saprolegniales</taxon>
        <taxon>Saprolegniaceae</taxon>
        <taxon>Saprolegnia</taxon>
    </lineage>
</organism>
<dbReference type="InterPro" id="IPR005821">
    <property type="entry name" value="Ion_trans_dom"/>
</dbReference>
<comment type="subcellular location">
    <subcellularLocation>
        <location evidence="1">Membrane</location>
        <topology evidence="1">Multi-pass membrane protein</topology>
    </subcellularLocation>
</comment>
<dbReference type="PANTHER" id="PTHR10582:SF2">
    <property type="entry name" value="INACTIVE"/>
    <property type="match status" value="1"/>
</dbReference>
<evidence type="ECO:0000259" key="8">
    <source>
        <dbReference type="Pfam" id="PF00520"/>
    </source>
</evidence>
<evidence type="ECO:0000256" key="6">
    <source>
        <dbReference type="SAM" id="MobiDB-lite"/>
    </source>
</evidence>
<evidence type="ECO:0000256" key="1">
    <source>
        <dbReference type="ARBA" id="ARBA00004141"/>
    </source>
</evidence>
<feature type="region of interest" description="Disordered" evidence="6">
    <location>
        <begin position="1"/>
        <end position="27"/>
    </location>
</feature>
<dbReference type="GO" id="GO:0098703">
    <property type="term" value="P:calcium ion import across plasma membrane"/>
    <property type="evidence" value="ECO:0007669"/>
    <property type="project" value="TreeGrafter"/>
</dbReference>
<feature type="compositionally biased region" description="Low complexity" evidence="6">
    <location>
        <begin position="1"/>
        <end position="11"/>
    </location>
</feature>
<gene>
    <name evidence="9" type="ORF">SDRG_03785</name>
</gene>
<feature type="transmembrane region" description="Helical" evidence="7">
    <location>
        <begin position="211"/>
        <end position="229"/>
    </location>
</feature>
<evidence type="ECO:0000256" key="5">
    <source>
        <dbReference type="ARBA" id="ARBA00023136"/>
    </source>
</evidence>
<feature type="domain" description="Ion transport" evidence="8">
    <location>
        <begin position="275"/>
        <end position="448"/>
    </location>
</feature>
<accession>T0S7T0</accession>
<dbReference type="GO" id="GO:0005886">
    <property type="term" value="C:plasma membrane"/>
    <property type="evidence" value="ECO:0007669"/>
    <property type="project" value="TreeGrafter"/>
</dbReference>
<dbReference type="InParanoid" id="T0S7T0"/>
<keyword evidence="5 7" id="KW-0472">Membrane</keyword>
<feature type="transmembrane region" description="Helical" evidence="7">
    <location>
        <begin position="153"/>
        <end position="172"/>
    </location>
</feature>
<feature type="transmembrane region" description="Helical" evidence="7">
    <location>
        <begin position="351"/>
        <end position="371"/>
    </location>
</feature>
<reference evidence="9 10" key="1">
    <citation type="submission" date="2012-04" db="EMBL/GenBank/DDBJ databases">
        <title>The Genome Sequence of Saprolegnia declina VS20.</title>
        <authorList>
            <consortium name="The Broad Institute Genome Sequencing Platform"/>
            <person name="Russ C."/>
            <person name="Nusbaum C."/>
            <person name="Tyler B."/>
            <person name="van West P."/>
            <person name="Dieguez-Uribeondo J."/>
            <person name="de Bruijn I."/>
            <person name="Tripathy S."/>
            <person name="Jiang R."/>
            <person name="Young S.K."/>
            <person name="Zeng Q."/>
            <person name="Gargeya S."/>
            <person name="Fitzgerald M."/>
            <person name="Haas B."/>
            <person name="Abouelleil A."/>
            <person name="Alvarado L."/>
            <person name="Arachchi H.M."/>
            <person name="Berlin A."/>
            <person name="Chapman S.B."/>
            <person name="Goldberg J."/>
            <person name="Griggs A."/>
            <person name="Gujja S."/>
            <person name="Hansen M."/>
            <person name="Howarth C."/>
            <person name="Imamovic A."/>
            <person name="Larimer J."/>
            <person name="McCowen C."/>
            <person name="Montmayeur A."/>
            <person name="Murphy C."/>
            <person name="Neiman D."/>
            <person name="Pearson M."/>
            <person name="Priest M."/>
            <person name="Roberts A."/>
            <person name="Saif S."/>
            <person name="Shea T."/>
            <person name="Sisk P."/>
            <person name="Sykes S."/>
            <person name="Wortman J."/>
            <person name="Nusbaum C."/>
            <person name="Birren B."/>
        </authorList>
    </citation>
    <scope>NUCLEOTIDE SEQUENCE [LARGE SCALE GENOMIC DNA]</scope>
    <source>
        <strain evidence="9 10">VS20</strain>
    </source>
</reference>
<keyword evidence="2 7" id="KW-0812">Transmembrane</keyword>
<dbReference type="EMBL" id="JH767140">
    <property type="protein sequence ID" value="EQC38827.1"/>
    <property type="molecule type" value="Genomic_DNA"/>
</dbReference>
<feature type="transmembrane region" description="Helical" evidence="7">
    <location>
        <begin position="288"/>
        <end position="306"/>
    </location>
</feature>
<dbReference type="AlphaFoldDB" id="T0S7T0"/>
<dbReference type="OMA" id="FCAIELR"/>
<keyword evidence="10" id="KW-1185">Reference proteome</keyword>
<feature type="transmembrane region" description="Helical" evidence="7">
    <location>
        <begin position="123"/>
        <end position="141"/>
    </location>
</feature>
<dbReference type="InterPro" id="IPR024862">
    <property type="entry name" value="TRPV"/>
</dbReference>
<name>T0S7T0_SAPDV</name>
<dbReference type="OrthoDB" id="6108356at2759"/>
<dbReference type="GeneID" id="19944512"/>
<protein>
    <recommendedName>
        <fullName evidence="8">Ion transport domain-containing protein</fullName>
    </recommendedName>
</protein>
<dbReference type="Proteomes" id="UP000030762">
    <property type="component" value="Unassembled WGS sequence"/>
</dbReference>
<feature type="transmembrane region" description="Helical" evidence="7">
    <location>
        <begin position="414"/>
        <end position="439"/>
    </location>
</feature>
<keyword evidence="4 7" id="KW-1133">Transmembrane helix</keyword>
<feature type="transmembrane region" description="Helical" evidence="7">
    <location>
        <begin position="179"/>
        <end position="199"/>
    </location>
</feature>